<sequence>MEMNVLLLVIHISGIWAASDNTSCKDILQGYLNGQLSSVLGSYQIEALKREFKSFTGLIEKNIEELKEKIETEINKTKGGSLAHNEPSNIKNYRTSSVIYTRWGKKTCPSSAVLVHSGFAGGSWYTHKGAAVDALCLPRDPEWGIYKDGTDGAKAYVYGAEYETHMSTAFIKSLLHHDVPCAVCLVRHRSVIKMFPGRKTCYKGWKLEYNGYLMAGNHNHVAGTMYSCVDSTPDALHGGHSTKHGKLFYLVEARCGSLKCPPYVEGRELVCAVCSKK</sequence>
<gene>
    <name evidence="3" type="primary">LOC111103541</name>
</gene>
<dbReference type="RefSeq" id="XP_022292587.1">
    <property type="nucleotide sequence ID" value="XM_022436879.1"/>
</dbReference>
<feature type="chain" id="PRO_5034138674" evidence="1">
    <location>
        <begin position="18"/>
        <end position="277"/>
    </location>
</feature>
<evidence type="ECO:0000256" key="1">
    <source>
        <dbReference type="SAM" id="SignalP"/>
    </source>
</evidence>
<evidence type="ECO:0000313" key="3">
    <source>
        <dbReference type="RefSeq" id="XP_022292587.1"/>
    </source>
</evidence>
<reference evidence="3" key="1">
    <citation type="submission" date="2025-08" db="UniProtKB">
        <authorList>
            <consortium name="RefSeq"/>
        </authorList>
    </citation>
    <scope>IDENTIFICATION</scope>
    <source>
        <tissue evidence="3">Whole sample</tissue>
    </source>
</reference>
<evidence type="ECO:0000313" key="2">
    <source>
        <dbReference type="Proteomes" id="UP000694844"/>
    </source>
</evidence>
<protein>
    <submittedName>
        <fullName evidence="3">Uncharacterized protein LOC111103541</fullName>
    </submittedName>
</protein>
<accession>A0A8B8AM21</accession>
<dbReference type="PANTHER" id="PTHR24024">
    <property type="entry name" value="PULMONARY SURFACTANT-ASSOCIATED PROTEIN A"/>
    <property type="match status" value="1"/>
</dbReference>
<dbReference type="GeneID" id="111103541"/>
<name>A0A8B8AM21_CRAVI</name>
<dbReference type="InterPro" id="IPR051077">
    <property type="entry name" value="Ca-dependent_lectin"/>
</dbReference>
<dbReference type="PANTHER" id="PTHR24024:SF18">
    <property type="entry name" value="SHORT-CHAIN COLLAGEN C4-LIKE"/>
    <property type="match status" value="1"/>
</dbReference>
<dbReference type="AlphaFoldDB" id="A0A8B8AM21"/>
<dbReference type="KEGG" id="cvn:111103541"/>
<proteinExistence type="predicted"/>
<keyword evidence="1" id="KW-0732">Signal</keyword>
<organism evidence="2 3">
    <name type="scientific">Crassostrea virginica</name>
    <name type="common">Eastern oyster</name>
    <dbReference type="NCBI Taxonomy" id="6565"/>
    <lineage>
        <taxon>Eukaryota</taxon>
        <taxon>Metazoa</taxon>
        <taxon>Spiralia</taxon>
        <taxon>Lophotrochozoa</taxon>
        <taxon>Mollusca</taxon>
        <taxon>Bivalvia</taxon>
        <taxon>Autobranchia</taxon>
        <taxon>Pteriomorphia</taxon>
        <taxon>Ostreida</taxon>
        <taxon>Ostreoidea</taxon>
        <taxon>Ostreidae</taxon>
        <taxon>Crassostrea</taxon>
    </lineage>
</organism>
<feature type="signal peptide" evidence="1">
    <location>
        <begin position="1"/>
        <end position="17"/>
    </location>
</feature>
<dbReference type="GO" id="GO:0005615">
    <property type="term" value="C:extracellular space"/>
    <property type="evidence" value="ECO:0007669"/>
    <property type="project" value="TreeGrafter"/>
</dbReference>
<keyword evidence="2" id="KW-1185">Reference proteome</keyword>
<dbReference type="Proteomes" id="UP000694844">
    <property type="component" value="Chromosome 7"/>
</dbReference>
<dbReference type="OrthoDB" id="6086925at2759"/>